<accession>A0A2U1NCR0</accession>
<dbReference type="Proteomes" id="UP000245207">
    <property type="component" value="Unassembled WGS sequence"/>
</dbReference>
<sequence>MKFSVIRSPSPYNIILGRSGIRELRAVPSTLHAMMKFPTPRGIATLMTRSITILECRRMEEKQLQMEKEGKSINEVTPHNKETNPVEEVLVHPAYPEQKVSVERDWGATKDKTKMYSLGTTRHDRGPQNPRAHSLNVKWENVRSQKDGRSLKKRIRSSSRSAGMGKGRHLLLFPLAYWNSIYWHGGGRGRTLQFPYTAPPQYYIMIRRCGLIPYTSPPGSAVQQQTDESSQGDRSRELIKSVAPNGPTPGKTHTREVIKLPEFRLD</sequence>
<dbReference type="AlphaFoldDB" id="A0A2U1NCR0"/>
<reference evidence="2 3" key="1">
    <citation type="journal article" date="2018" name="Mol. Plant">
        <title>The genome of Artemisia annua provides insight into the evolution of Asteraceae family and artemisinin biosynthesis.</title>
        <authorList>
            <person name="Shen Q."/>
            <person name="Zhang L."/>
            <person name="Liao Z."/>
            <person name="Wang S."/>
            <person name="Yan T."/>
            <person name="Shi P."/>
            <person name="Liu M."/>
            <person name="Fu X."/>
            <person name="Pan Q."/>
            <person name="Wang Y."/>
            <person name="Lv Z."/>
            <person name="Lu X."/>
            <person name="Zhang F."/>
            <person name="Jiang W."/>
            <person name="Ma Y."/>
            <person name="Chen M."/>
            <person name="Hao X."/>
            <person name="Li L."/>
            <person name="Tang Y."/>
            <person name="Lv G."/>
            <person name="Zhou Y."/>
            <person name="Sun X."/>
            <person name="Brodelius P.E."/>
            <person name="Rose J.K.C."/>
            <person name="Tang K."/>
        </authorList>
    </citation>
    <scope>NUCLEOTIDE SEQUENCE [LARGE SCALE GENOMIC DNA]</scope>
    <source>
        <strain evidence="3">cv. Huhao1</strain>
        <tissue evidence="2">Leaf</tissue>
    </source>
</reference>
<feature type="compositionally biased region" description="Basic and acidic residues" evidence="1">
    <location>
        <begin position="253"/>
        <end position="266"/>
    </location>
</feature>
<organism evidence="2 3">
    <name type="scientific">Artemisia annua</name>
    <name type="common">Sweet wormwood</name>
    <dbReference type="NCBI Taxonomy" id="35608"/>
    <lineage>
        <taxon>Eukaryota</taxon>
        <taxon>Viridiplantae</taxon>
        <taxon>Streptophyta</taxon>
        <taxon>Embryophyta</taxon>
        <taxon>Tracheophyta</taxon>
        <taxon>Spermatophyta</taxon>
        <taxon>Magnoliopsida</taxon>
        <taxon>eudicotyledons</taxon>
        <taxon>Gunneridae</taxon>
        <taxon>Pentapetalae</taxon>
        <taxon>asterids</taxon>
        <taxon>campanulids</taxon>
        <taxon>Asterales</taxon>
        <taxon>Asteraceae</taxon>
        <taxon>Asteroideae</taxon>
        <taxon>Anthemideae</taxon>
        <taxon>Artemisiinae</taxon>
        <taxon>Artemisia</taxon>
    </lineage>
</organism>
<gene>
    <name evidence="2" type="ORF">CTI12_AA282220</name>
</gene>
<feature type="region of interest" description="Disordered" evidence="1">
    <location>
        <begin position="216"/>
        <end position="266"/>
    </location>
</feature>
<name>A0A2U1NCR0_ARTAN</name>
<comment type="caution">
    <text evidence="2">The sequence shown here is derived from an EMBL/GenBank/DDBJ whole genome shotgun (WGS) entry which is preliminary data.</text>
</comment>
<dbReference type="OrthoDB" id="2919534at2759"/>
<evidence type="ECO:0000256" key="1">
    <source>
        <dbReference type="SAM" id="MobiDB-lite"/>
    </source>
</evidence>
<dbReference type="PANTHER" id="PTHR33240">
    <property type="entry name" value="OS08G0508500 PROTEIN"/>
    <property type="match status" value="1"/>
</dbReference>
<dbReference type="PANTHER" id="PTHR33240:SF15">
    <property type="entry name" value="GAG-PRO-LIKE PROTEIN"/>
    <property type="match status" value="1"/>
</dbReference>
<proteinExistence type="predicted"/>
<dbReference type="EMBL" id="PKPP01003103">
    <property type="protein sequence ID" value="PWA71299.1"/>
    <property type="molecule type" value="Genomic_DNA"/>
</dbReference>
<evidence type="ECO:0000313" key="2">
    <source>
        <dbReference type="EMBL" id="PWA71299.1"/>
    </source>
</evidence>
<evidence type="ECO:0008006" key="4">
    <source>
        <dbReference type="Google" id="ProtNLM"/>
    </source>
</evidence>
<feature type="compositionally biased region" description="Polar residues" evidence="1">
    <location>
        <begin position="217"/>
        <end position="229"/>
    </location>
</feature>
<keyword evidence="3" id="KW-1185">Reference proteome</keyword>
<protein>
    <recommendedName>
        <fullName evidence="4">Reverse transcriptase domain-containing protein</fullName>
    </recommendedName>
</protein>
<evidence type="ECO:0000313" key="3">
    <source>
        <dbReference type="Proteomes" id="UP000245207"/>
    </source>
</evidence>